<dbReference type="InterPro" id="IPR036890">
    <property type="entry name" value="HATPase_C_sf"/>
</dbReference>
<evidence type="ECO:0000256" key="8">
    <source>
        <dbReference type="ARBA" id="ARBA00023012"/>
    </source>
</evidence>
<evidence type="ECO:0000256" key="5">
    <source>
        <dbReference type="ARBA" id="ARBA00022741"/>
    </source>
</evidence>
<organism evidence="10 11">
    <name type="scientific">Gemmatirosa kalamazoonensis</name>
    <dbReference type="NCBI Taxonomy" id="861299"/>
    <lineage>
        <taxon>Bacteria</taxon>
        <taxon>Pseudomonadati</taxon>
        <taxon>Gemmatimonadota</taxon>
        <taxon>Gemmatimonadia</taxon>
        <taxon>Gemmatimonadales</taxon>
        <taxon>Gemmatimonadaceae</taxon>
        <taxon>Gemmatirosa</taxon>
    </lineage>
</organism>
<accession>W0RB20</accession>
<dbReference type="SMART" id="SM00387">
    <property type="entry name" value="HATPase_c"/>
    <property type="match status" value="1"/>
</dbReference>
<evidence type="ECO:0000313" key="11">
    <source>
        <dbReference type="Proteomes" id="UP000019151"/>
    </source>
</evidence>
<dbReference type="OrthoDB" id="9784397at2"/>
<dbReference type="InterPro" id="IPR029016">
    <property type="entry name" value="GAF-like_dom_sf"/>
</dbReference>
<comment type="catalytic activity">
    <reaction evidence="1">
        <text>ATP + protein L-histidine = ADP + protein N-phospho-L-histidine.</text>
        <dbReference type="EC" id="2.7.13.3"/>
    </reaction>
</comment>
<keyword evidence="6" id="KW-0418">Kinase</keyword>
<dbReference type="Pfam" id="PF13185">
    <property type="entry name" value="GAF_2"/>
    <property type="match status" value="1"/>
</dbReference>
<keyword evidence="4" id="KW-0808">Transferase</keyword>
<dbReference type="InterPro" id="IPR036097">
    <property type="entry name" value="HisK_dim/P_sf"/>
</dbReference>
<dbReference type="EC" id="2.7.13.3" evidence="2"/>
<dbReference type="PANTHER" id="PTHR43065:SF46">
    <property type="entry name" value="C4-DICARBOXYLATE TRANSPORT SENSOR PROTEIN DCTB"/>
    <property type="match status" value="1"/>
</dbReference>
<dbReference type="InterPro" id="IPR005467">
    <property type="entry name" value="His_kinase_dom"/>
</dbReference>
<dbReference type="GO" id="GO:0005524">
    <property type="term" value="F:ATP binding"/>
    <property type="evidence" value="ECO:0007669"/>
    <property type="project" value="UniProtKB-KW"/>
</dbReference>
<dbReference type="SUPFAM" id="SSF55781">
    <property type="entry name" value="GAF domain-like"/>
    <property type="match status" value="2"/>
</dbReference>
<dbReference type="HOGENOM" id="CLU_480424_0_0_0"/>
<keyword evidence="8" id="KW-0902">Two-component regulatory system</keyword>
<dbReference type="InterPro" id="IPR003018">
    <property type="entry name" value="GAF"/>
</dbReference>
<dbReference type="STRING" id="861299.J421_0449"/>
<evidence type="ECO:0000313" key="10">
    <source>
        <dbReference type="EMBL" id="AHG87986.1"/>
    </source>
</evidence>
<evidence type="ECO:0000256" key="7">
    <source>
        <dbReference type="ARBA" id="ARBA00022840"/>
    </source>
</evidence>
<dbReference type="KEGG" id="gba:J421_0449"/>
<dbReference type="Gene3D" id="1.10.287.130">
    <property type="match status" value="1"/>
</dbReference>
<dbReference type="InterPro" id="IPR003594">
    <property type="entry name" value="HATPase_dom"/>
</dbReference>
<dbReference type="Gene3D" id="3.30.450.40">
    <property type="match status" value="2"/>
</dbReference>
<proteinExistence type="predicted"/>
<sequence length="567" mass="59863">MVREALGACGFTVVLTDPGTRTVERLYSEGTGAAVAGAVDAATFWETAGGRAVRDGEPSFVDGTLPESPSTGDRRIADRLRGTPARALAILPLVADETRGVLSLQFAERHAFDEPERRLLADFAAHVAVAVRNATLLVARERERDRAAAAAEIARVALDASSLDAGAAAILGVLDRLVPSAGKALSVLRDQGAGAAYVECAAAVGTITFLRGLRSATSARAARRASDARVRPVIVDDLRTVLTPERCPDATGQPGTAAAAVMVPLVARGRTLGDLAVTTPLGIPLAEAARDTLAQLAAPIALALDALLLGEERRRRLVEERQMTEQLRQAEKMAALGELVAGVAHEINNPLTGISAFAELLADDVLTDDQRESVRLIKREADRVVGVVRDLLVFSRKTEPAYAELDLNELVERTLRLRSYALRAAGIDVRLALDPSLPVVYGDEAKLQQVILNVVLNAEHAMRETPLRRIEAATRHTGDRVVLSLTDTGTGIAPDVLPRIFEPFFTTKPAGEGTGLGLSVSYGIVQTHGGELRVESTPGLGTTLEMVLPTHPAGVPAIDAALSSSAS</sequence>
<dbReference type="InterPro" id="IPR004358">
    <property type="entry name" value="Sig_transdc_His_kin-like_C"/>
</dbReference>
<dbReference type="eggNOG" id="COG4191">
    <property type="taxonomic scope" value="Bacteria"/>
</dbReference>
<dbReference type="SUPFAM" id="SSF47384">
    <property type="entry name" value="Homodimeric domain of signal transducing histidine kinase"/>
    <property type="match status" value="1"/>
</dbReference>
<keyword evidence="3" id="KW-0597">Phosphoprotein</keyword>
<evidence type="ECO:0000256" key="4">
    <source>
        <dbReference type="ARBA" id="ARBA00022679"/>
    </source>
</evidence>
<dbReference type="PROSITE" id="PS50109">
    <property type="entry name" value="HIS_KIN"/>
    <property type="match status" value="1"/>
</dbReference>
<dbReference type="SUPFAM" id="SSF55874">
    <property type="entry name" value="ATPase domain of HSP90 chaperone/DNA topoisomerase II/histidine kinase"/>
    <property type="match status" value="1"/>
</dbReference>
<name>W0RB20_9BACT</name>
<keyword evidence="11" id="KW-1185">Reference proteome</keyword>
<evidence type="ECO:0000256" key="2">
    <source>
        <dbReference type="ARBA" id="ARBA00012438"/>
    </source>
</evidence>
<evidence type="ECO:0000256" key="6">
    <source>
        <dbReference type="ARBA" id="ARBA00022777"/>
    </source>
</evidence>
<dbReference type="GO" id="GO:0000155">
    <property type="term" value="F:phosphorelay sensor kinase activity"/>
    <property type="evidence" value="ECO:0007669"/>
    <property type="project" value="InterPro"/>
</dbReference>
<dbReference type="Gene3D" id="3.30.565.10">
    <property type="entry name" value="Histidine kinase-like ATPase, C-terminal domain"/>
    <property type="match status" value="1"/>
</dbReference>
<reference evidence="10 11" key="1">
    <citation type="journal article" date="2014" name="Genome Announc.">
        <title>Genome Sequence and Methylome of Soil Bacterium Gemmatirosa kalamazoonensis KBS708T, a Member of the Rarely Cultivated Gemmatimonadetes Phylum.</title>
        <authorList>
            <person name="Debruyn J.M."/>
            <person name="Radosevich M."/>
            <person name="Wommack K.E."/>
            <person name="Polson S.W."/>
            <person name="Hauser L.J."/>
            <person name="Fawaz M.N."/>
            <person name="Korlach J."/>
            <person name="Tsai Y.C."/>
        </authorList>
    </citation>
    <scope>NUCLEOTIDE SEQUENCE [LARGE SCALE GENOMIC DNA]</scope>
    <source>
        <strain evidence="10 11">KBS708</strain>
    </source>
</reference>
<dbReference type="PRINTS" id="PR00344">
    <property type="entry name" value="BCTRLSENSOR"/>
</dbReference>
<dbReference type="AlphaFoldDB" id="W0RB20"/>
<dbReference type="InterPro" id="IPR003661">
    <property type="entry name" value="HisK_dim/P_dom"/>
</dbReference>
<evidence type="ECO:0000256" key="3">
    <source>
        <dbReference type="ARBA" id="ARBA00022553"/>
    </source>
</evidence>
<gene>
    <name evidence="10" type="ORF">J421_0449</name>
</gene>
<evidence type="ECO:0000259" key="9">
    <source>
        <dbReference type="PROSITE" id="PS50109"/>
    </source>
</evidence>
<keyword evidence="7 10" id="KW-0067">ATP-binding</keyword>
<dbReference type="EMBL" id="CP007128">
    <property type="protein sequence ID" value="AHG87986.1"/>
    <property type="molecule type" value="Genomic_DNA"/>
</dbReference>
<dbReference type="Pfam" id="PF00512">
    <property type="entry name" value="HisKA"/>
    <property type="match status" value="1"/>
</dbReference>
<evidence type="ECO:0000256" key="1">
    <source>
        <dbReference type="ARBA" id="ARBA00000085"/>
    </source>
</evidence>
<dbReference type="SMART" id="SM00388">
    <property type="entry name" value="HisKA"/>
    <property type="match status" value="1"/>
</dbReference>
<dbReference type="PANTHER" id="PTHR43065">
    <property type="entry name" value="SENSOR HISTIDINE KINASE"/>
    <property type="match status" value="1"/>
</dbReference>
<feature type="domain" description="Histidine kinase" evidence="9">
    <location>
        <begin position="342"/>
        <end position="552"/>
    </location>
</feature>
<dbReference type="Pfam" id="PF02518">
    <property type="entry name" value="HATPase_c"/>
    <property type="match status" value="1"/>
</dbReference>
<dbReference type="InParanoid" id="W0RB20"/>
<dbReference type="SMART" id="SM00065">
    <property type="entry name" value="GAF"/>
    <property type="match status" value="1"/>
</dbReference>
<dbReference type="RefSeq" id="WP_025409535.1">
    <property type="nucleotide sequence ID" value="NZ_CP007128.1"/>
</dbReference>
<dbReference type="Proteomes" id="UP000019151">
    <property type="component" value="Chromosome"/>
</dbReference>
<keyword evidence="5" id="KW-0547">Nucleotide-binding</keyword>
<protein>
    <recommendedName>
        <fullName evidence="2">histidine kinase</fullName>
        <ecNumber evidence="2">2.7.13.3</ecNumber>
    </recommendedName>
</protein>
<dbReference type="CDD" id="cd00082">
    <property type="entry name" value="HisKA"/>
    <property type="match status" value="1"/>
</dbReference>